<gene>
    <name evidence="2" type="ORF">ABXR19_15980</name>
</gene>
<sequence length="111" mass="11348">MTTSSEQKHSGLGIASFIISLIAGFLLFILFAVAGVMENTSPGGIDEESAGAMIIGLFLILLIMVEAIALGLGIAGIVQKDRKSVFAILGTAFSALAFVGSGLLMLVGSLM</sequence>
<keyword evidence="3" id="KW-1185">Reference proteome</keyword>
<feature type="transmembrane region" description="Helical" evidence="1">
    <location>
        <begin position="54"/>
        <end position="78"/>
    </location>
</feature>
<feature type="transmembrane region" description="Helical" evidence="1">
    <location>
        <begin position="85"/>
        <end position="107"/>
    </location>
</feature>
<dbReference type="EMBL" id="JBEWZI010000020">
    <property type="protein sequence ID" value="MET7015690.1"/>
    <property type="molecule type" value="Genomic_DNA"/>
</dbReference>
<comment type="caution">
    <text evidence="2">The sequence shown here is derived from an EMBL/GenBank/DDBJ whole genome shotgun (WGS) entry which is preliminary data.</text>
</comment>
<keyword evidence="1" id="KW-0812">Transmembrane</keyword>
<feature type="transmembrane region" description="Helical" evidence="1">
    <location>
        <begin position="12"/>
        <end position="34"/>
    </location>
</feature>
<accession>A0ABV2TQ79</accession>
<evidence type="ECO:0000313" key="3">
    <source>
        <dbReference type="Proteomes" id="UP001549691"/>
    </source>
</evidence>
<evidence type="ECO:0000256" key="1">
    <source>
        <dbReference type="SAM" id="Phobius"/>
    </source>
</evidence>
<evidence type="ECO:0008006" key="4">
    <source>
        <dbReference type="Google" id="ProtNLM"/>
    </source>
</evidence>
<proteinExistence type="predicted"/>
<name>A0ABV2TQ79_9RHOO</name>
<keyword evidence="1" id="KW-0472">Membrane</keyword>
<keyword evidence="1" id="KW-1133">Transmembrane helix</keyword>
<protein>
    <recommendedName>
        <fullName evidence="4">DUF4064 domain-containing protein</fullName>
    </recommendedName>
</protein>
<dbReference type="RefSeq" id="WP_354602148.1">
    <property type="nucleotide sequence ID" value="NZ_JBEWZI010000020.1"/>
</dbReference>
<evidence type="ECO:0000313" key="2">
    <source>
        <dbReference type="EMBL" id="MET7015690.1"/>
    </source>
</evidence>
<dbReference type="Proteomes" id="UP001549691">
    <property type="component" value="Unassembled WGS sequence"/>
</dbReference>
<organism evidence="2 3">
    <name type="scientific">Uliginosibacterium flavum</name>
    <dbReference type="NCBI Taxonomy" id="1396831"/>
    <lineage>
        <taxon>Bacteria</taxon>
        <taxon>Pseudomonadati</taxon>
        <taxon>Pseudomonadota</taxon>
        <taxon>Betaproteobacteria</taxon>
        <taxon>Rhodocyclales</taxon>
        <taxon>Zoogloeaceae</taxon>
        <taxon>Uliginosibacterium</taxon>
    </lineage>
</organism>
<reference evidence="2 3" key="1">
    <citation type="submission" date="2024-07" db="EMBL/GenBank/DDBJ databases">
        <title>Uliginosibacterium flavum JJ3220;KACC:17644.</title>
        <authorList>
            <person name="Kim M.K."/>
        </authorList>
    </citation>
    <scope>NUCLEOTIDE SEQUENCE [LARGE SCALE GENOMIC DNA]</scope>
    <source>
        <strain evidence="2 3">KACC:17644</strain>
    </source>
</reference>